<evidence type="ECO:0000313" key="10">
    <source>
        <dbReference type="EMBL" id="MDP9822053.1"/>
    </source>
</evidence>
<dbReference type="InterPro" id="IPR035906">
    <property type="entry name" value="MetI-like_sf"/>
</dbReference>
<feature type="domain" description="ABC transmembrane type-1" evidence="9">
    <location>
        <begin position="288"/>
        <end position="477"/>
    </location>
</feature>
<evidence type="ECO:0000256" key="6">
    <source>
        <dbReference type="ARBA" id="ARBA00022989"/>
    </source>
</evidence>
<feature type="transmembrane region" description="Helical" evidence="8">
    <location>
        <begin position="151"/>
        <end position="168"/>
    </location>
</feature>
<feature type="transmembrane region" description="Helical" evidence="8">
    <location>
        <begin position="69"/>
        <end position="89"/>
    </location>
</feature>
<evidence type="ECO:0000256" key="8">
    <source>
        <dbReference type="RuleBase" id="RU363032"/>
    </source>
</evidence>
<dbReference type="Pfam" id="PF00528">
    <property type="entry name" value="BPD_transp_1"/>
    <property type="match status" value="2"/>
</dbReference>
<keyword evidence="6 8" id="KW-1133">Transmembrane helix</keyword>
<gene>
    <name evidence="10" type="ORF">J2S59_001862</name>
</gene>
<dbReference type="SUPFAM" id="SSF161098">
    <property type="entry name" value="MetI-like"/>
    <property type="match status" value="2"/>
</dbReference>
<evidence type="ECO:0000256" key="1">
    <source>
        <dbReference type="ARBA" id="ARBA00004429"/>
    </source>
</evidence>
<feature type="transmembrane region" description="Helical" evidence="8">
    <location>
        <begin position="459"/>
        <end position="478"/>
    </location>
</feature>
<organism evidence="10 11">
    <name type="scientific">Nocardioides massiliensis</name>
    <dbReference type="NCBI Taxonomy" id="1325935"/>
    <lineage>
        <taxon>Bacteria</taxon>
        <taxon>Bacillati</taxon>
        <taxon>Actinomycetota</taxon>
        <taxon>Actinomycetes</taxon>
        <taxon>Propionibacteriales</taxon>
        <taxon>Nocardioidaceae</taxon>
        <taxon>Nocardioides</taxon>
    </lineage>
</organism>
<feature type="transmembrane region" description="Helical" evidence="8">
    <location>
        <begin position="33"/>
        <end position="57"/>
    </location>
</feature>
<proteinExistence type="inferred from homology"/>
<keyword evidence="11" id="KW-1185">Reference proteome</keyword>
<feature type="transmembrane region" description="Helical" evidence="8">
    <location>
        <begin position="101"/>
        <end position="121"/>
    </location>
</feature>
<comment type="caution">
    <text evidence="10">The sequence shown here is derived from an EMBL/GenBank/DDBJ whole genome shotgun (WGS) entry which is preliminary data.</text>
</comment>
<feature type="transmembrane region" description="Helical" evidence="8">
    <location>
        <begin position="288"/>
        <end position="314"/>
    </location>
</feature>
<comment type="subcellular location">
    <subcellularLocation>
        <location evidence="1">Cell inner membrane</location>
        <topology evidence="1">Multi-pass membrane protein</topology>
    </subcellularLocation>
    <subcellularLocation>
        <location evidence="8">Cell membrane</location>
        <topology evidence="8">Multi-pass membrane protein</topology>
    </subcellularLocation>
</comment>
<evidence type="ECO:0000256" key="7">
    <source>
        <dbReference type="ARBA" id="ARBA00023136"/>
    </source>
</evidence>
<reference evidence="10 11" key="1">
    <citation type="submission" date="2023-07" db="EMBL/GenBank/DDBJ databases">
        <title>Sequencing the genomes of 1000 actinobacteria strains.</title>
        <authorList>
            <person name="Klenk H.-P."/>
        </authorList>
    </citation>
    <scope>NUCLEOTIDE SEQUENCE [LARGE SCALE GENOMIC DNA]</scope>
    <source>
        <strain evidence="10 11">GD13</strain>
    </source>
</reference>
<dbReference type="PROSITE" id="PS50928">
    <property type="entry name" value="ABC_TM1"/>
    <property type="match status" value="2"/>
</dbReference>
<comment type="similarity">
    <text evidence="8">Belongs to the binding-protein-dependent transport system permease family.</text>
</comment>
<evidence type="ECO:0000256" key="5">
    <source>
        <dbReference type="ARBA" id="ARBA00022692"/>
    </source>
</evidence>
<dbReference type="RefSeq" id="WP_068119073.1">
    <property type="nucleotide sequence ID" value="NZ_CCXJ01000164.1"/>
</dbReference>
<dbReference type="PANTHER" id="PTHR43357:SF3">
    <property type="entry name" value="FE(3+)-TRANSPORT SYSTEM PERMEASE PROTEIN FBPB 2"/>
    <property type="match status" value="1"/>
</dbReference>
<feature type="transmembrane region" description="Helical" evidence="8">
    <location>
        <begin position="354"/>
        <end position="370"/>
    </location>
</feature>
<dbReference type="CDD" id="cd06261">
    <property type="entry name" value="TM_PBP2"/>
    <property type="match status" value="1"/>
</dbReference>
<keyword evidence="4" id="KW-0997">Cell inner membrane</keyword>
<accession>A0ABT9NNQ7</accession>
<evidence type="ECO:0000259" key="9">
    <source>
        <dbReference type="PROSITE" id="PS50928"/>
    </source>
</evidence>
<sequence length="485" mass="50877">MLFPLAYLMVRAGGAVGDELTTSVLQRQVLPWTLNSVVLVVAVGGTCLVLGVLTGWWVACTDLPMRGTVLVLAALPLATPSYVAAYGWTSTIVGLQGFWPTWWVLSAACVPYVTLPVAAACRRLDHGLIEVAQAAGSGPVRAWRQAVWPQIAPAASAGALLAALYALADFGTPALLRHQVLTLAIHRQYGSFVGRERAALLAVILVLGAVLLVALELRARGNGERWRTSAGAARPARPVRLGPWRWAALAVAVVPTVVGVAIPIVALFRRMALGTRSSLHWPTLVDATVATVTVALLGGLLALLLAAGVGVLAARYRSPFSQTIESVAFSAHALPGIVVGLSFVYFGLRTAPGLYQTLTLLVLAYGVLFMPKAVGAVRTSVAAVSPRLPEVARSLGRPPWRAALVTGRLAAPGVLVGLCLVVVTAMKELPATLMLRPTGMDTLAVEMWSRTSSAAQGAAAPYALALVLVASVPSFLLTRRSTWAD</sequence>
<feature type="transmembrane region" description="Helical" evidence="8">
    <location>
        <begin position="326"/>
        <end position="348"/>
    </location>
</feature>
<evidence type="ECO:0000313" key="11">
    <source>
        <dbReference type="Proteomes" id="UP001240447"/>
    </source>
</evidence>
<feature type="transmembrane region" description="Helical" evidence="8">
    <location>
        <begin position="198"/>
        <end position="217"/>
    </location>
</feature>
<keyword evidence="3" id="KW-1003">Cell membrane</keyword>
<dbReference type="PANTHER" id="PTHR43357">
    <property type="entry name" value="INNER MEMBRANE ABC TRANSPORTER PERMEASE PROTEIN YDCV"/>
    <property type="match status" value="1"/>
</dbReference>
<feature type="transmembrane region" description="Helical" evidence="8">
    <location>
        <begin position="246"/>
        <end position="268"/>
    </location>
</feature>
<protein>
    <submittedName>
        <fullName evidence="10">Iron(III) transport system permease protein</fullName>
    </submittedName>
</protein>
<keyword evidence="7 8" id="KW-0472">Membrane</keyword>
<dbReference type="InterPro" id="IPR000515">
    <property type="entry name" value="MetI-like"/>
</dbReference>
<keyword evidence="5 8" id="KW-0812">Transmembrane</keyword>
<dbReference type="Gene3D" id="1.10.3720.10">
    <property type="entry name" value="MetI-like"/>
    <property type="match status" value="2"/>
</dbReference>
<evidence type="ECO:0000256" key="4">
    <source>
        <dbReference type="ARBA" id="ARBA00022519"/>
    </source>
</evidence>
<evidence type="ECO:0000256" key="2">
    <source>
        <dbReference type="ARBA" id="ARBA00022448"/>
    </source>
</evidence>
<name>A0ABT9NNQ7_9ACTN</name>
<dbReference type="Proteomes" id="UP001240447">
    <property type="component" value="Unassembled WGS sequence"/>
</dbReference>
<evidence type="ECO:0000256" key="3">
    <source>
        <dbReference type="ARBA" id="ARBA00022475"/>
    </source>
</evidence>
<feature type="domain" description="ABC transmembrane type-1" evidence="9">
    <location>
        <begin position="33"/>
        <end position="216"/>
    </location>
</feature>
<keyword evidence="2 8" id="KW-0813">Transport</keyword>
<feature type="transmembrane region" description="Helical" evidence="8">
    <location>
        <begin position="402"/>
        <end position="426"/>
    </location>
</feature>
<dbReference type="EMBL" id="JAUSQM010000001">
    <property type="protein sequence ID" value="MDP9822053.1"/>
    <property type="molecule type" value="Genomic_DNA"/>
</dbReference>